<dbReference type="GO" id="GO:0016709">
    <property type="term" value="F:oxidoreductase activity, acting on paired donors, with incorporation or reduction of molecular oxygen, NAD(P)H as one donor, and incorporation of one atom of oxygen"/>
    <property type="evidence" value="ECO:0007669"/>
    <property type="project" value="UniProtKB-ARBA"/>
</dbReference>
<proteinExistence type="predicted"/>
<accession>A0A7Y9JNM9</accession>
<evidence type="ECO:0000313" key="6">
    <source>
        <dbReference type="Proteomes" id="UP000552045"/>
    </source>
</evidence>
<dbReference type="Gene3D" id="3.40.30.120">
    <property type="match status" value="1"/>
</dbReference>
<dbReference type="Gene3D" id="3.30.70.2450">
    <property type="match status" value="1"/>
</dbReference>
<feature type="domain" description="FAD-binding" evidence="4">
    <location>
        <begin position="2"/>
        <end position="342"/>
    </location>
</feature>
<keyword evidence="3" id="KW-0274">FAD</keyword>
<evidence type="ECO:0000256" key="3">
    <source>
        <dbReference type="ARBA" id="ARBA00022827"/>
    </source>
</evidence>
<dbReference type="PRINTS" id="PR00420">
    <property type="entry name" value="RNGMNOXGNASE"/>
</dbReference>
<evidence type="ECO:0000256" key="1">
    <source>
        <dbReference type="ARBA" id="ARBA00001974"/>
    </source>
</evidence>
<evidence type="ECO:0000313" key="5">
    <source>
        <dbReference type="EMBL" id="NYD53874.1"/>
    </source>
</evidence>
<dbReference type="GO" id="GO:0071949">
    <property type="term" value="F:FAD binding"/>
    <property type="evidence" value="ECO:0007669"/>
    <property type="project" value="InterPro"/>
</dbReference>
<dbReference type="EMBL" id="JACCBH010000001">
    <property type="protein sequence ID" value="NYD53874.1"/>
    <property type="molecule type" value="Genomic_DNA"/>
</dbReference>
<gene>
    <name evidence="5" type="ORF">BKA02_000929</name>
</gene>
<dbReference type="SUPFAM" id="SSF51905">
    <property type="entry name" value="FAD/NAD(P)-binding domain"/>
    <property type="match status" value="1"/>
</dbReference>
<dbReference type="RefSeq" id="WP_179431758.1">
    <property type="nucleotide sequence ID" value="NZ_BAABLC010000001.1"/>
</dbReference>
<dbReference type="AlphaFoldDB" id="A0A7Y9JNM9"/>
<reference evidence="5 6" key="1">
    <citation type="submission" date="2020-07" db="EMBL/GenBank/DDBJ databases">
        <title>Sequencing the genomes of 1000 actinobacteria strains.</title>
        <authorList>
            <person name="Klenk H.-P."/>
        </authorList>
    </citation>
    <scope>NUCLEOTIDE SEQUENCE [LARGE SCALE GENOMIC DNA]</scope>
    <source>
        <strain evidence="5 6">DSM 22185</strain>
    </source>
</reference>
<evidence type="ECO:0000259" key="4">
    <source>
        <dbReference type="Pfam" id="PF01494"/>
    </source>
</evidence>
<dbReference type="InterPro" id="IPR050641">
    <property type="entry name" value="RIFMO-like"/>
</dbReference>
<dbReference type="InterPro" id="IPR002938">
    <property type="entry name" value="FAD-bd"/>
</dbReference>
<dbReference type="Pfam" id="PF01494">
    <property type="entry name" value="FAD_binding_3"/>
    <property type="match status" value="1"/>
</dbReference>
<dbReference type="Gene3D" id="3.50.50.60">
    <property type="entry name" value="FAD/NAD(P)-binding domain"/>
    <property type="match status" value="1"/>
</dbReference>
<protein>
    <submittedName>
        <fullName evidence="5">2-polyprenyl-6-methoxyphenol hydroxylase-like FAD-dependent oxidoreductase</fullName>
    </submittedName>
</protein>
<comment type="cofactor">
    <cofactor evidence="1">
        <name>FAD</name>
        <dbReference type="ChEBI" id="CHEBI:57692"/>
    </cofactor>
</comment>
<evidence type="ECO:0000256" key="2">
    <source>
        <dbReference type="ARBA" id="ARBA00022630"/>
    </source>
</evidence>
<dbReference type="PANTHER" id="PTHR43004">
    <property type="entry name" value="TRK SYSTEM POTASSIUM UPTAKE PROTEIN"/>
    <property type="match status" value="1"/>
</dbReference>
<organism evidence="5 6">
    <name type="scientific">Microbacterium pseudoresistens</name>
    <dbReference type="NCBI Taxonomy" id="640634"/>
    <lineage>
        <taxon>Bacteria</taxon>
        <taxon>Bacillati</taxon>
        <taxon>Actinomycetota</taxon>
        <taxon>Actinomycetes</taxon>
        <taxon>Micrococcales</taxon>
        <taxon>Microbacteriaceae</taxon>
        <taxon>Microbacterium</taxon>
    </lineage>
</organism>
<dbReference type="Pfam" id="PF21274">
    <property type="entry name" value="Rng_hyd_C"/>
    <property type="match status" value="1"/>
</dbReference>
<comment type="caution">
    <text evidence="5">The sequence shown here is derived from an EMBL/GenBank/DDBJ whole genome shotgun (WGS) entry which is preliminary data.</text>
</comment>
<name>A0A7Y9JNM9_9MICO</name>
<keyword evidence="2" id="KW-0285">Flavoprotein</keyword>
<dbReference type="InterPro" id="IPR036188">
    <property type="entry name" value="FAD/NAD-bd_sf"/>
</dbReference>
<sequence length="497" mass="53990">MDTDVIVVGGGPSGLVTAIEATLQGARVTVLERRTAPVQSRAGTVLPRVLDLFDYRGQAERFIGRARDIRPNPFLTFHIWAGMQPVHWRNIDVSYPYRLILPQNHTEEVLLEIAREAGVTLLHGHTVTGLTQDPDGAAVTAALEDGGEVEISGRYVVGADGGRSITRTLADIPFPGHDGTFTGIITDLPLAMNWPAGRAMTDNEHGWGASFPFGDDGTTTRFNFVHAERRHADKSEPVTADEVRRCLKEIWGLELEFDDVVWASRFTDAMRIADRLREGRVFLVGESARIHYPASGVGMNFCIQDAFNLGWKLGRVVAGLSPDAVLDTYESERRPVMEALLESVQAQCAVQFDFSPEGISFRRMFARDILPAEQVNREIGLQLNGLTSRYTGASDHPAVGLPLPPAILQTVEGSVRVAELLHSGTFVLLDLTGGNAFDGVEVPGTTVVTGVLPDEPDVLRGVTAVVVRPDGYVHWVTTDTLPSADEAGAQLATWALA</sequence>
<dbReference type="PANTHER" id="PTHR43004:SF19">
    <property type="entry name" value="BINDING MONOOXYGENASE, PUTATIVE (JCVI)-RELATED"/>
    <property type="match status" value="1"/>
</dbReference>
<dbReference type="Proteomes" id="UP000552045">
    <property type="component" value="Unassembled WGS sequence"/>
</dbReference>
<keyword evidence="6" id="KW-1185">Reference proteome</keyword>